<keyword evidence="1" id="KW-0255">Endonuclease</keyword>
<dbReference type="RefSeq" id="WP_346195290.1">
    <property type="nucleotide sequence ID" value="NZ_JBDJHV010000021.1"/>
</dbReference>
<reference evidence="1 2" key="1">
    <citation type="submission" date="2024-05" db="EMBL/GenBank/DDBJ databases">
        <authorList>
            <person name="De Oliveira J.P."/>
            <person name="Noriler S.A."/>
            <person name="De Oliveira A.G."/>
            <person name="Sipoli D.S."/>
        </authorList>
    </citation>
    <scope>NUCLEOTIDE SEQUENCE [LARGE SCALE GENOMIC DNA]</scope>
    <source>
        <strain evidence="1 2">LABIM186</strain>
    </source>
</reference>
<dbReference type="Proteomes" id="UP001438292">
    <property type="component" value="Unassembled WGS sequence"/>
</dbReference>
<dbReference type="Pfam" id="PF09195">
    <property type="entry name" value="Endonuc-BglII"/>
    <property type="match status" value="1"/>
</dbReference>
<organism evidence="1 2">
    <name type="scientific">Chromobacterium piscinae</name>
    <dbReference type="NCBI Taxonomy" id="686831"/>
    <lineage>
        <taxon>Bacteria</taxon>
        <taxon>Pseudomonadati</taxon>
        <taxon>Pseudomonadota</taxon>
        <taxon>Betaproteobacteria</taxon>
        <taxon>Neisseriales</taxon>
        <taxon>Chromobacteriaceae</taxon>
        <taxon>Chromobacterium</taxon>
    </lineage>
</organism>
<dbReference type="GO" id="GO:0004519">
    <property type="term" value="F:endonuclease activity"/>
    <property type="evidence" value="ECO:0007669"/>
    <property type="project" value="UniProtKB-KW"/>
</dbReference>
<evidence type="ECO:0000313" key="1">
    <source>
        <dbReference type="EMBL" id="MEO3955194.1"/>
    </source>
</evidence>
<protein>
    <submittedName>
        <fullName evidence="1">BglII/BstYI family type II restriction endonuclease</fullName>
    </submittedName>
</protein>
<evidence type="ECO:0000313" key="2">
    <source>
        <dbReference type="Proteomes" id="UP001438292"/>
    </source>
</evidence>
<dbReference type="EMBL" id="JBDQQU010000011">
    <property type="protein sequence ID" value="MEO3955194.1"/>
    <property type="molecule type" value="Genomic_DNA"/>
</dbReference>
<comment type="caution">
    <text evidence="1">The sequence shown here is derived from an EMBL/GenBank/DDBJ whole genome shotgun (WGS) entry which is preliminary data.</text>
</comment>
<sequence>MQNNMVDPIDSLKERGFDIVFQSHAKSILYGEFYAQLLEICQTLQELSLPISEIIGSGGGETKFTQRLRNALNDLDWKKHNFEIQKTIDGTPRESISHEVDHVKYVDGAGVLACEIEWNNKDPFFDRDLENYKRLHAEGAISVGIIITRGLSLQDNIWTAVYQFVVQREINSFEDLANVGYTPTPKQKANVLKRVNRNKDPVPFKDAWVDNFVSNKYGQATTHWVKLRDRIDRGVGNPCPLLLIGLPYSIVNLDNDDIDLMEE</sequence>
<proteinExistence type="predicted"/>
<accession>A0ABV0H6E8</accession>
<keyword evidence="2" id="KW-1185">Reference proteome</keyword>
<dbReference type="SUPFAM" id="SSF52980">
    <property type="entry name" value="Restriction endonuclease-like"/>
    <property type="match status" value="1"/>
</dbReference>
<dbReference type="InterPro" id="IPR011335">
    <property type="entry name" value="Restrct_endonuc-II-like"/>
</dbReference>
<dbReference type="InterPro" id="IPR015278">
    <property type="entry name" value="BglII-like"/>
</dbReference>
<name>A0ABV0H6E8_9NEIS</name>
<gene>
    <name evidence="1" type="ORF">ABH309_12045</name>
</gene>
<keyword evidence="1" id="KW-0378">Hydrolase</keyword>
<keyword evidence="1" id="KW-0540">Nuclease</keyword>